<keyword evidence="2 5" id="KW-0812">Transmembrane</keyword>
<dbReference type="Proteomes" id="UP001165524">
    <property type="component" value="Unassembled WGS sequence"/>
</dbReference>
<accession>A0ABT0E968</accession>
<dbReference type="RefSeq" id="WP_246952533.1">
    <property type="nucleotide sequence ID" value="NZ_JALKII010000007.1"/>
</dbReference>
<dbReference type="EMBL" id="JALKII010000007">
    <property type="protein sequence ID" value="MCK0538167.1"/>
    <property type="molecule type" value="Genomic_DNA"/>
</dbReference>
<reference evidence="7" key="1">
    <citation type="submission" date="2022-04" db="EMBL/GenBank/DDBJ databases">
        <title>Alcanivorax sp. CY1518 draft genome sequence.</title>
        <authorList>
            <person name="Zhao G."/>
            <person name="An M."/>
        </authorList>
    </citation>
    <scope>NUCLEOTIDE SEQUENCE</scope>
    <source>
        <strain evidence="7">CY1518</strain>
    </source>
</reference>
<keyword evidence="4 5" id="KW-0472">Membrane</keyword>
<dbReference type="InterPro" id="IPR010652">
    <property type="entry name" value="DUF1232"/>
</dbReference>
<gene>
    <name evidence="7" type="ORF">MU846_10645</name>
</gene>
<dbReference type="Pfam" id="PF06803">
    <property type="entry name" value="DUF1232"/>
    <property type="match status" value="1"/>
</dbReference>
<evidence type="ECO:0000313" key="7">
    <source>
        <dbReference type="EMBL" id="MCK0538167.1"/>
    </source>
</evidence>
<protein>
    <submittedName>
        <fullName evidence="7">DUF1232 domain-containing protein</fullName>
    </submittedName>
</protein>
<evidence type="ECO:0000313" key="8">
    <source>
        <dbReference type="Proteomes" id="UP001165524"/>
    </source>
</evidence>
<organism evidence="7 8">
    <name type="scientific">Alcanivorax quisquiliarum</name>
    <dbReference type="NCBI Taxonomy" id="2933565"/>
    <lineage>
        <taxon>Bacteria</taxon>
        <taxon>Pseudomonadati</taxon>
        <taxon>Pseudomonadota</taxon>
        <taxon>Gammaproteobacteria</taxon>
        <taxon>Oceanospirillales</taxon>
        <taxon>Alcanivoracaceae</taxon>
        <taxon>Alcanivorax</taxon>
    </lineage>
</organism>
<feature type="transmembrane region" description="Helical" evidence="5">
    <location>
        <begin position="52"/>
        <end position="77"/>
    </location>
</feature>
<evidence type="ECO:0000256" key="5">
    <source>
        <dbReference type="SAM" id="Phobius"/>
    </source>
</evidence>
<evidence type="ECO:0000256" key="2">
    <source>
        <dbReference type="ARBA" id="ARBA00022692"/>
    </source>
</evidence>
<evidence type="ECO:0000256" key="3">
    <source>
        <dbReference type="ARBA" id="ARBA00022989"/>
    </source>
</evidence>
<keyword evidence="3 5" id="KW-1133">Transmembrane helix</keyword>
<feature type="transmembrane region" description="Helical" evidence="5">
    <location>
        <begin position="104"/>
        <end position="130"/>
    </location>
</feature>
<evidence type="ECO:0000256" key="4">
    <source>
        <dbReference type="ARBA" id="ARBA00023136"/>
    </source>
</evidence>
<feature type="transmembrane region" description="Helical" evidence="5">
    <location>
        <begin position="21"/>
        <end position="46"/>
    </location>
</feature>
<comment type="caution">
    <text evidence="7">The sequence shown here is derived from an EMBL/GenBank/DDBJ whole genome shotgun (WGS) entry which is preliminary data.</text>
</comment>
<proteinExistence type="predicted"/>
<name>A0ABT0E968_9GAMM</name>
<evidence type="ECO:0000256" key="1">
    <source>
        <dbReference type="ARBA" id="ARBA00004127"/>
    </source>
</evidence>
<feature type="domain" description="DUF1232" evidence="6">
    <location>
        <begin position="37"/>
        <end position="70"/>
    </location>
</feature>
<sequence length="132" mass="15117">MAKISSLLRTRFLRFRKEVIVLWYAFRHPATPAYLKGLSVLLALYLLSPIDLIPFAVPILGLLDDLIIVPMGVSFVVKRLPAPVREQSEQQATRWIGQYVKRPLLFALGVLLALLLFWAGVFWLILHFWFGA</sequence>
<evidence type="ECO:0000259" key="6">
    <source>
        <dbReference type="Pfam" id="PF06803"/>
    </source>
</evidence>
<comment type="subcellular location">
    <subcellularLocation>
        <location evidence="1">Endomembrane system</location>
        <topology evidence="1">Multi-pass membrane protein</topology>
    </subcellularLocation>
</comment>
<keyword evidence="8" id="KW-1185">Reference proteome</keyword>